<dbReference type="Proteomes" id="UP001396334">
    <property type="component" value="Unassembled WGS sequence"/>
</dbReference>
<dbReference type="PANTHER" id="PTHR31175:SF82">
    <property type="entry name" value="AUXIN-RESPONSIVE PROTEIN SAUR65"/>
    <property type="match status" value="1"/>
</dbReference>
<comment type="similarity">
    <text evidence="1">Belongs to the ARG7 family.</text>
</comment>
<gene>
    <name evidence="4" type="ORF">V6N11_027117</name>
</gene>
<dbReference type="PANTHER" id="PTHR31175">
    <property type="entry name" value="AUXIN-RESPONSIVE FAMILY PROTEIN"/>
    <property type="match status" value="1"/>
</dbReference>
<evidence type="ECO:0000256" key="1">
    <source>
        <dbReference type="ARBA" id="ARBA00006974"/>
    </source>
</evidence>
<proteinExistence type="inferred from homology"/>
<dbReference type="InterPro" id="IPR003676">
    <property type="entry name" value="SAUR_fam"/>
</dbReference>
<evidence type="ECO:0000256" key="2">
    <source>
        <dbReference type="ARBA" id="ARBA00022473"/>
    </source>
</evidence>
<accession>A0ABR2PFZ8</accession>
<protein>
    <submittedName>
        <fullName evidence="4">Uncharacterized protein</fullName>
    </submittedName>
</protein>
<sequence>MAAAIHSNKSSLVDKGCFAIYTMDKRPLVIPLVFLDNCIVILNCLPCETREVTSLLLFDALEISSIDYYMCKSIVPTCFLLQHNWKKTASIGRKRVASARANKNMAAANHSNKSSVVDIGCFAIYTMDKRPLVIQDV</sequence>
<name>A0ABR2PFZ8_9ROSI</name>
<evidence type="ECO:0000256" key="3">
    <source>
        <dbReference type="ARBA" id="ARBA00022604"/>
    </source>
</evidence>
<keyword evidence="5" id="KW-1185">Reference proteome</keyword>
<comment type="caution">
    <text evidence="4">The sequence shown here is derived from an EMBL/GenBank/DDBJ whole genome shotgun (WGS) entry which is preliminary data.</text>
</comment>
<organism evidence="4 5">
    <name type="scientific">Hibiscus sabdariffa</name>
    <name type="common">roselle</name>
    <dbReference type="NCBI Taxonomy" id="183260"/>
    <lineage>
        <taxon>Eukaryota</taxon>
        <taxon>Viridiplantae</taxon>
        <taxon>Streptophyta</taxon>
        <taxon>Embryophyta</taxon>
        <taxon>Tracheophyta</taxon>
        <taxon>Spermatophyta</taxon>
        <taxon>Magnoliopsida</taxon>
        <taxon>eudicotyledons</taxon>
        <taxon>Gunneridae</taxon>
        <taxon>Pentapetalae</taxon>
        <taxon>rosids</taxon>
        <taxon>malvids</taxon>
        <taxon>Malvales</taxon>
        <taxon>Malvaceae</taxon>
        <taxon>Malvoideae</taxon>
        <taxon>Hibiscus</taxon>
    </lineage>
</organism>
<keyword evidence="3" id="KW-0341">Growth regulation</keyword>
<dbReference type="EMBL" id="JBBPBN010000060">
    <property type="protein sequence ID" value="KAK8987365.1"/>
    <property type="molecule type" value="Genomic_DNA"/>
</dbReference>
<keyword evidence="2" id="KW-0217">Developmental protein</keyword>
<evidence type="ECO:0000313" key="5">
    <source>
        <dbReference type="Proteomes" id="UP001396334"/>
    </source>
</evidence>
<reference evidence="4 5" key="1">
    <citation type="journal article" date="2024" name="G3 (Bethesda)">
        <title>Genome assembly of Hibiscus sabdariffa L. provides insights into metabolisms of medicinal natural products.</title>
        <authorList>
            <person name="Kim T."/>
        </authorList>
    </citation>
    <scope>NUCLEOTIDE SEQUENCE [LARGE SCALE GENOMIC DNA]</scope>
    <source>
        <strain evidence="4">TK-2024</strain>
        <tissue evidence="4">Old leaves</tissue>
    </source>
</reference>
<evidence type="ECO:0000313" key="4">
    <source>
        <dbReference type="EMBL" id="KAK8987365.1"/>
    </source>
</evidence>